<dbReference type="VEuPathDB" id="AmoebaDB:EIN_308160"/>
<dbReference type="InterPro" id="IPR029063">
    <property type="entry name" value="SAM-dependent_MTases_sf"/>
</dbReference>
<dbReference type="PANTHER" id="PTHR12945:SF0">
    <property type="entry name" value="TRNA (ADENINE(58)-N(1))-METHYLTRANSFERASE NON-CATALYTIC SUBUNIT TRM6"/>
    <property type="match status" value="1"/>
</dbReference>
<comment type="subcellular location">
    <subcellularLocation>
        <location evidence="1">Nucleus</location>
    </subcellularLocation>
</comment>
<evidence type="ECO:0000313" key="8">
    <source>
        <dbReference type="Proteomes" id="UP000014680"/>
    </source>
</evidence>
<organism evidence="7 8">
    <name type="scientific">Entamoeba invadens IP1</name>
    <dbReference type="NCBI Taxonomy" id="370355"/>
    <lineage>
        <taxon>Eukaryota</taxon>
        <taxon>Amoebozoa</taxon>
        <taxon>Evosea</taxon>
        <taxon>Archamoebae</taxon>
        <taxon>Mastigamoebida</taxon>
        <taxon>Entamoebidae</taxon>
        <taxon>Entamoeba</taxon>
    </lineage>
</organism>
<accession>A0A0A1TYZ7</accession>
<dbReference type="EMBL" id="KB206936">
    <property type="protein sequence ID" value="ELP86750.1"/>
    <property type="molecule type" value="Genomic_DNA"/>
</dbReference>
<name>A0A0A1TYZ7_ENTIV</name>
<evidence type="ECO:0000256" key="6">
    <source>
        <dbReference type="ARBA" id="ARBA00032319"/>
    </source>
</evidence>
<evidence type="ECO:0000256" key="1">
    <source>
        <dbReference type="ARBA" id="ARBA00004123"/>
    </source>
</evidence>
<dbReference type="GeneID" id="14885723"/>
<dbReference type="Pfam" id="PF04189">
    <property type="entry name" value="Gcd10p"/>
    <property type="match status" value="1"/>
</dbReference>
<dbReference type="GO" id="GO:0005634">
    <property type="term" value="C:nucleus"/>
    <property type="evidence" value="ECO:0007669"/>
    <property type="project" value="UniProtKB-SubCell"/>
</dbReference>
<dbReference type="OMA" id="TRCRPYQ"/>
<dbReference type="AlphaFoldDB" id="A0A0A1TYZ7"/>
<dbReference type="GO" id="GO:0031515">
    <property type="term" value="C:tRNA (m1A) methyltransferase complex"/>
    <property type="evidence" value="ECO:0007669"/>
    <property type="project" value="InterPro"/>
</dbReference>
<evidence type="ECO:0000256" key="4">
    <source>
        <dbReference type="ARBA" id="ARBA00022694"/>
    </source>
</evidence>
<dbReference type="InterPro" id="IPR017423">
    <property type="entry name" value="TRM6"/>
</dbReference>
<keyword evidence="5" id="KW-0539">Nucleus</keyword>
<dbReference type="KEGG" id="eiv:EIN_308160"/>
<keyword evidence="8" id="KW-1185">Reference proteome</keyword>
<evidence type="ECO:0000256" key="3">
    <source>
        <dbReference type="ARBA" id="ARBA00021704"/>
    </source>
</evidence>
<sequence>MEVEANSKCVVCANDWVVLKRDDFAKVVEVVSDRSYKVSKCTVNLSSLVGKRYGQWVEIKGHQFVTGKSPDEIVNQFCQSEDEVTKDNRNLNDQNTAQHLTSDDISKMKSEGLAGEEIISELLKKSDTFEGKTGYSQTKYLKKKVEKHVICFQILEASPINLCSVYSSKGAFKVGKIREDALAYILFNANLRGSVAVLESCNGLIIGSILRAVTDNLHVYAIRFSKEQYNLVPIVAPKRDRVPSRVESVVTPIDSKTTSKDINSISKTVNSISTSINITSQDVNHGSEICQDGIDEVIKEVKEETQEPKELKELKETKQEKLYGYRIVDFKPNCLPVLVDSLVIVCHVNPLETVRYLFQSLKKSGSLVVYSQYLEGLSRLYNYLTKKKALVHYGLFEPFCRTIQVLPNRTHPTVLMDSLGGYIMYGIKVSEAFDEVDGKIEEKKDEAPLYLKNTNDLLDGSLPVGKEDLPTVYQQKE</sequence>
<dbReference type="RefSeq" id="XP_004186096.1">
    <property type="nucleotide sequence ID" value="XM_004186048.1"/>
</dbReference>
<evidence type="ECO:0000256" key="2">
    <source>
        <dbReference type="ARBA" id="ARBA00008320"/>
    </source>
</evidence>
<evidence type="ECO:0000313" key="7">
    <source>
        <dbReference type="EMBL" id="ELP86750.1"/>
    </source>
</evidence>
<proteinExistence type="inferred from homology"/>
<dbReference type="OrthoDB" id="10254665at2759"/>
<protein>
    <recommendedName>
        <fullName evidence="3">tRNA (adenine(58)-N(1))-methyltransferase non-catalytic subunit TRM6</fullName>
    </recommendedName>
    <alternativeName>
        <fullName evidence="6">tRNA(m1A58)-methyltransferase subunit TRM6</fullName>
    </alternativeName>
</protein>
<dbReference type="PANTHER" id="PTHR12945">
    <property type="entry name" value="TRANSLATION INITIATION FACTOR EIF3-RELATED"/>
    <property type="match status" value="1"/>
</dbReference>
<dbReference type="Proteomes" id="UP000014680">
    <property type="component" value="Unassembled WGS sequence"/>
</dbReference>
<comment type="similarity">
    <text evidence="2">Belongs to the TRM6/GCD10 family.</text>
</comment>
<dbReference type="GO" id="GO:0030488">
    <property type="term" value="P:tRNA methylation"/>
    <property type="evidence" value="ECO:0007669"/>
    <property type="project" value="InterPro"/>
</dbReference>
<reference evidence="7 8" key="1">
    <citation type="submission" date="2012-10" db="EMBL/GenBank/DDBJ databases">
        <authorList>
            <person name="Zafar N."/>
            <person name="Inman J."/>
            <person name="Hall N."/>
            <person name="Lorenzi H."/>
            <person name="Caler E."/>
        </authorList>
    </citation>
    <scope>NUCLEOTIDE SEQUENCE [LARGE SCALE GENOMIC DNA]</scope>
    <source>
        <strain evidence="7 8">IP1</strain>
    </source>
</reference>
<gene>
    <name evidence="7" type="ORF">EIN_308160</name>
</gene>
<evidence type="ECO:0000256" key="5">
    <source>
        <dbReference type="ARBA" id="ARBA00023242"/>
    </source>
</evidence>
<dbReference type="Gene3D" id="3.40.50.150">
    <property type="entry name" value="Vaccinia Virus protein VP39"/>
    <property type="match status" value="1"/>
</dbReference>
<keyword evidence="4" id="KW-0819">tRNA processing</keyword>